<reference evidence="2 3" key="1">
    <citation type="submission" date="2023-01" db="EMBL/GenBank/DDBJ databases">
        <authorList>
            <person name="Whitehead M."/>
        </authorList>
    </citation>
    <scope>NUCLEOTIDE SEQUENCE [LARGE SCALE GENOMIC DNA]</scope>
</reference>
<name>A0AAV0Y367_9HEMI</name>
<feature type="domain" description="Reverse transcriptase" evidence="1">
    <location>
        <begin position="1"/>
        <end position="168"/>
    </location>
</feature>
<gene>
    <name evidence="2" type="ORF">MEUPH1_LOCUS28846</name>
</gene>
<dbReference type="InterPro" id="IPR043502">
    <property type="entry name" value="DNA/RNA_pol_sf"/>
</dbReference>
<evidence type="ECO:0000259" key="1">
    <source>
        <dbReference type="PROSITE" id="PS50878"/>
    </source>
</evidence>
<dbReference type="Pfam" id="PF00078">
    <property type="entry name" value="RVT_1"/>
    <property type="match status" value="1"/>
</dbReference>
<dbReference type="InterPro" id="IPR000477">
    <property type="entry name" value="RT_dom"/>
</dbReference>
<dbReference type="PROSITE" id="PS50878">
    <property type="entry name" value="RT_POL"/>
    <property type="match status" value="1"/>
</dbReference>
<evidence type="ECO:0000313" key="2">
    <source>
        <dbReference type="EMBL" id="CAI6375329.1"/>
    </source>
</evidence>
<dbReference type="Proteomes" id="UP001160148">
    <property type="component" value="Unassembled WGS sequence"/>
</dbReference>
<dbReference type="EMBL" id="CARXXK010001306">
    <property type="protein sequence ID" value="CAI6375329.1"/>
    <property type="molecule type" value="Genomic_DNA"/>
</dbReference>
<dbReference type="PANTHER" id="PTHR33332">
    <property type="entry name" value="REVERSE TRANSCRIPTASE DOMAIN-CONTAINING PROTEIN"/>
    <property type="match status" value="1"/>
</dbReference>
<dbReference type="SUPFAM" id="SSF56672">
    <property type="entry name" value="DNA/RNA polymerases"/>
    <property type="match status" value="1"/>
</dbReference>
<accession>A0AAV0Y367</accession>
<keyword evidence="3" id="KW-1185">Reference proteome</keyword>
<protein>
    <recommendedName>
        <fullName evidence="1">Reverse transcriptase domain-containing protein</fullName>
    </recommendedName>
</protein>
<comment type="caution">
    <text evidence="2">The sequence shown here is derived from an EMBL/GenBank/DDBJ whole genome shotgun (WGS) entry which is preliminary data.</text>
</comment>
<dbReference type="AlphaFoldDB" id="A0AAV0Y367"/>
<proteinExistence type="predicted"/>
<dbReference type="GO" id="GO:0071897">
    <property type="term" value="P:DNA biosynthetic process"/>
    <property type="evidence" value="ECO:0007669"/>
    <property type="project" value="UniProtKB-ARBA"/>
</dbReference>
<organism evidence="2 3">
    <name type="scientific">Macrosiphum euphorbiae</name>
    <name type="common">potato aphid</name>
    <dbReference type="NCBI Taxonomy" id="13131"/>
    <lineage>
        <taxon>Eukaryota</taxon>
        <taxon>Metazoa</taxon>
        <taxon>Ecdysozoa</taxon>
        <taxon>Arthropoda</taxon>
        <taxon>Hexapoda</taxon>
        <taxon>Insecta</taxon>
        <taxon>Pterygota</taxon>
        <taxon>Neoptera</taxon>
        <taxon>Paraneoptera</taxon>
        <taxon>Hemiptera</taxon>
        <taxon>Sternorrhyncha</taxon>
        <taxon>Aphidomorpha</taxon>
        <taxon>Aphidoidea</taxon>
        <taxon>Aphididae</taxon>
        <taxon>Macrosiphini</taxon>
        <taxon>Macrosiphum</taxon>
    </lineage>
</organism>
<sequence>MVVGVFLDISGAFDNLRWNILIRDMMTLGASDATRSIIQSYLTGRRAVLSVEGATAFADLTRGCPQGSQLGPSLWNLSMDRALVTNNDDRVKLVAYADDLAVLIAGSDILDIQGRALRDWAELRGLTFSASKSQAIPLKGGLRSGFTVSFGAQDIVAVDSVRYLGVELDSKRNFWAHVSIESESLYSRLRAASSADWGLRQSTSAVIYRAVFLPHITYAAETWAKGVLTKKAIRLLGSKQRRALRSLTGAYSTTSTDALQVVAGQLPLDLEIRWHVVRTRRKAGQISEEVMSDQWDRLLDIWQDRWDSSVKSRWTYGIFSDIRRRLVLPLEVDHYVCQFLTGHGDFNSKLESFNLRGEAMCRWETEDESVDHVLYRCPLLSAERDRVIRQIGEDVWPCETKVFMDTRSNYCALRRFAREAIEAKRSSDRLGLVPG</sequence>
<evidence type="ECO:0000313" key="3">
    <source>
        <dbReference type="Proteomes" id="UP001160148"/>
    </source>
</evidence>